<dbReference type="InParanoid" id="W3XAF9"/>
<evidence type="ECO:0000313" key="1">
    <source>
        <dbReference type="EMBL" id="ETS82151.1"/>
    </source>
</evidence>
<protein>
    <submittedName>
        <fullName evidence="1">Uncharacterized protein</fullName>
    </submittedName>
</protein>
<accession>W3XAF9</accession>
<evidence type="ECO:0000313" key="2">
    <source>
        <dbReference type="Proteomes" id="UP000030651"/>
    </source>
</evidence>
<name>W3XAF9_PESFW</name>
<dbReference type="RefSeq" id="XP_007833925.1">
    <property type="nucleotide sequence ID" value="XM_007835734.1"/>
</dbReference>
<dbReference type="GeneID" id="19272166"/>
<dbReference type="AlphaFoldDB" id="W3XAF9"/>
<sequence length="156" mass="17840">MPVMSGSGAAQEIREFEEAHNIRRAVIVGLQRHLSSSHLPDYFNGGFDAIVISHSSIKFFYEFLCGPPETNIFVQYGCLTEEEQRWYSQRYERYHVGCEGSLTTSYGVQTPGLYTSVMPAQTLPRYVTARRREASIFSFRASKYQLTEDTNENMAE</sequence>
<dbReference type="HOGENOM" id="CLU_1687269_0_0_1"/>
<dbReference type="EMBL" id="KI912112">
    <property type="protein sequence ID" value="ETS82151.1"/>
    <property type="molecule type" value="Genomic_DNA"/>
</dbReference>
<gene>
    <name evidence="1" type="ORF">PFICI_07153</name>
</gene>
<keyword evidence="2" id="KW-1185">Reference proteome</keyword>
<proteinExistence type="predicted"/>
<organism evidence="1 2">
    <name type="scientific">Pestalotiopsis fici (strain W106-1 / CGMCC3.15140)</name>
    <dbReference type="NCBI Taxonomy" id="1229662"/>
    <lineage>
        <taxon>Eukaryota</taxon>
        <taxon>Fungi</taxon>
        <taxon>Dikarya</taxon>
        <taxon>Ascomycota</taxon>
        <taxon>Pezizomycotina</taxon>
        <taxon>Sordariomycetes</taxon>
        <taxon>Xylariomycetidae</taxon>
        <taxon>Amphisphaeriales</taxon>
        <taxon>Sporocadaceae</taxon>
        <taxon>Pestalotiopsis</taxon>
    </lineage>
</organism>
<reference evidence="2" key="1">
    <citation type="journal article" date="2015" name="BMC Genomics">
        <title>Genomic and transcriptomic analysis of the endophytic fungus Pestalotiopsis fici reveals its lifestyle and high potential for synthesis of natural products.</title>
        <authorList>
            <person name="Wang X."/>
            <person name="Zhang X."/>
            <person name="Liu L."/>
            <person name="Xiang M."/>
            <person name="Wang W."/>
            <person name="Sun X."/>
            <person name="Che Y."/>
            <person name="Guo L."/>
            <person name="Liu G."/>
            <person name="Guo L."/>
            <person name="Wang C."/>
            <person name="Yin W.B."/>
            <person name="Stadler M."/>
            <person name="Zhang X."/>
            <person name="Liu X."/>
        </authorList>
    </citation>
    <scope>NUCLEOTIDE SEQUENCE [LARGE SCALE GENOMIC DNA]</scope>
    <source>
        <strain evidence="2">W106-1 / CGMCC3.15140</strain>
    </source>
</reference>
<dbReference type="KEGG" id="pfy:PFICI_07153"/>
<dbReference type="OrthoDB" id="303614at2759"/>
<dbReference type="Proteomes" id="UP000030651">
    <property type="component" value="Unassembled WGS sequence"/>
</dbReference>